<keyword evidence="1" id="KW-0472">Membrane</keyword>
<dbReference type="Proteomes" id="UP000199315">
    <property type="component" value="Unassembled WGS sequence"/>
</dbReference>
<organism evidence="3 4">
    <name type="scientific">Anaerobium acetethylicum</name>
    <dbReference type="NCBI Taxonomy" id="1619234"/>
    <lineage>
        <taxon>Bacteria</taxon>
        <taxon>Bacillati</taxon>
        <taxon>Bacillota</taxon>
        <taxon>Clostridia</taxon>
        <taxon>Lachnospirales</taxon>
        <taxon>Lachnospiraceae</taxon>
        <taxon>Anaerobium</taxon>
    </lineage>
</organism>
<sequence length="325" mass="36403">MKSIRNVNRLFLTFVLIYVLLYVVQTFMKIEIPLTVNASLLLSQALVLVPTGIWLVAGKTKITELVPFKKISISTVFMVILFTYLMMPLITVINAISMLYSTNLVSETTALMTENPLWLNVLLMAVIPAISEEFVFRGIFYQTYRRKNVIQGAIGCGIVFGLMHMNFNQFSYALVLGLIFAFLIEATGSIFAPMIAHFIINNNSVVLMELLARMQKADVFQTDAAGESAQMIQTVSDVPAQQMAYMIVMLMIAATFTTLMAVAVYLWITRKCGTSEHIRGIFMPGVFMPGVFRRADESKPRTIVSVPFLIAAAISIMFMIMTEMM</sequence>
<feature type="transmembrane region" description="Helical" evidence="1">
    <location>
        <begin position="173"/>
        <end position="200"/>
    </location>
</feature>
<dbReference type="RefSeq" id="WP_091230231.1">
    <property type="nucleotide sequence ID" value="NZ_FMKA01000002.1"/>
</dbReference>
<dbReference type="STRING" id="1619234.SAMN05421730_1002116"/>
<reference evidence="3 4" key="1">
    <citation type="submission" date="2016-09" db="EMBL/GenBank/DDBJ databases">
        <authorList>
            <person name="Capua I."/>
            <person name="De Benedictis P."/>
            <person name="Joannis T."/>
            <person name="Lombin L.H."/>
            <person name="Cattoli G."/>
        </authorList>
    </citation>
    <scope>NUCLEOTIDE SEQUENCE [LARGE SCALE GENOMIC DNA]</scope>
    <source>
        <strain evidence="3 4">GluBS11</strain>
    </source>
</reference>
<feature type="transmembrane region" description="Helical" evidence="1">
    <location>
        <begin position="243"/>
        <end position="268"/>
    </location>
</feature>
<feature type="transmembrane region" description="Helical" evidence="1">
    <location>
        <begin position="36"/>
        <end position="56"/>
    </location>
</feature>
<feature type="domain" description="CAAX prenyl protease 2/Lysostaphin resistance protein A-like" evidence="2">
    <location>
        <begin position="117"/>
        <end position="201"/>
    </location>
</feature>
<feature type="transmembrane region" description="Helical" evidence="1">
    <location>
        <begin position="302"/>
        <end position="321"/>
    </location>
</feature>
<keyword evidence="1" id="KW-0812">Transmembrane</keyword>
<dbReference type="InterPro" id="IPR003675">
    <property type="entry name" value="Rce1/LyrA-like_dom"/>
</dbReference>
<evidence type="ECO:0000256" key="1">
    <source>
        <dbReference type="SAM" id="Phobius"/>
    </source>
</evidence>
<proteinExistence type="predicted"/>
<dbReference type="PANTHER" id="PTHR36435:SF1">
    <property type="entry name" value="CAAX AMINO TERMINAL PROTEASE FAMILY PROTEIN"/>
    <property type="match status" value="1"/>
</dbReference>
<feature type="transmembrane region" description="Helical" evidence="1">
    <location>
        <begin position="117"/>
        <end position="136"/>
    </location>
</feature>
<feature type="transmembrane region" description="Helical" evidence="1">
    <location>
        <begin position="76"/>
        <end position="97"/>
    </location>
</feature>
<dbReference type="PANTHER" id="PTHR36435">
    <property type="entry name" value="SLR1288 PROTEIN"/>
    <property type="match status" value="1"/>
</dbReference>
<dbReference type="GO" id="GO:0080120">
    <property type="term" value="P:CAAX-box protein maturation"/>
    <property type="evidence" value="ECO:0007669"/>
    <property type="project" value="UniProtKB-ARBA"/>
</dbReference>
<dbReference type="EMBL" id="FMKA01000002">
    <property type="protein sequence ID" value="SCP95679.1"/>
    <property type="molecule type" value="Genomic_DNA"/>
</dbReference>
<protein>
    <recommendedName>
        <fullName evidence="2">CAAX prenyl protease 2/Lysostaphin resistance protein A-like domain-containing protein</fullName>
    </recommendedName>
</protein>
<dbReference type="Pfam" id="PF02517">
    <property type="entry name" value="Rce1-like"/>
    <property type="match status" value="1"/>
</dbReference>
<evidence type="ECO:0000313" key="4">
    <source>
        <dbReference type="Proteomes" id="UP000199315"/>
    </source>
</evidence>
<dbReference type="OrthoDB" id="2035856at2"/>
<gene>
    <name evidence="3" type="ORF">SAMN05421730_1002116</name>
</gene>
<evidence type="ECO:0000313" key="3">
    <source>
        <dbReference type="EMBL" id="SCP95679.1"/>
    </source>
</evidence>
<keyword evidence="4" id="KW-1185">Reference proteome</keyword>
<keyword evidence="1" id="KW-1133">Transmembrane helix</keyword>
<dbReference type="InterPro" id="IPR052710">
    <property type="entry name" value="CAAX_protease"/>
</dbReference>
<evidence type="ECO:0000259" key="2">
    <source>
        <dbReference type="Pfam" id="PF02517"/>
    </source>
</evidence>
<name>A0A1D3TQ70_9FIRM</name>
<dbReference type="AlphaFoldDB" id="A0A1D3TQ70"/>
<accession>A0A1D3TQ70</accession>
<dbReference type="GO" id="GO:0004175">
    <property type="term" value="F:endopeptidase activity"/>
    <property type="evidence" value="ECO:0007669"/>
    <property type="project" value="UniProtKB-ARBA"/>
</dbReference>